<gene>
    <name evidence="2" type="ORF">GCM10010121_079140</name>
</gene>
<comment type="caution">
    <text evidence="2">The sequence shown here is derived from an EMBL/GenBank/DDBJ whole genome shotgun (WGS) entry which is preliminary data.</text>
</comment>
<dbReference type="AlphaFoldDB" id="A0A917LAK6"/>
<name>A0A917LAK6_9ACTN</name>
<evidence type="ECO:0000259" key="1">
    <source>
        <dbReference type="Pfam" id="PF19493"/>
    </source>
</evidence>
<dbReference type="NCBIfam" id="NF041216">
    <property type="entry name" value="CU044_2847_fam"/>
    <property type="match status" value="1"/>
</dbReference>
<feature type="domain" description="Trypsin-co-occurring" evidence="1">
    <location>
        <begin position="27"/>
        <end position="120"/>
    </location>
</feature>
<reference evidence="2" key="1">
    <citation type="journal article" date="2014" name="Int. J. Syst. Evol. Microbiol.">
        <title>Complete genome sequence of Corynebacterium casei LMG S-19264T (=DSM 44701T), isolated from a smear-ripened cheese.</title>
        <authorList>
            <consortium name="US DOE Joint Genome Institute (JGI-PGF)"/>
            <person name="Walter F."/>
            <person name="Albersmeier A."/>
            <person name="Kalinowski J."/>
            <person name="Ruckert C."/>
        </authorList>
    </citation>
    <scope>NUCLEOTIDE SEQUENCE</scope>
    <source>
        <strain evidence="2">JCM 3086</strain>
    </source>
</reference>
<evidence type="ECO:0000313" key="3">
    <source>
        <dbReference type="Proteomes" id="UP000657574"/>
    </source>
</evidence>
<organism evidence="2 3">
    <name type="scientific">Streptomyces brasiliensis</name>
    <dbReference type="NCBI Taxonomy" id="1954"/>
    <lineage>
        <taxon>Bacteria</taxon>
        <taxon>Bacillati</taxon>
        <taxon>Actinomycetota</taxon>
        <taxon>Actinomycetes</taxon>
        <taxon>Kitasatosporales</taxon>
        <taxon>Streptomycetaceae</taxon>
        <taxon>Streptomyces</taxon>
    </lineage>
</organism>
<dbReference type="Proteomes" id="UP000657574">
    <property type="component" value="Unassembled WGS sequence"/>
</dbReference>
<protein>
    <recommendedName>
        <fullName evidence="1">Trypsin-co-occurring domain-containing protein</fullName>
    </recommendedName>
</protein>
<keyword evidence="3" id="KW-1185">Reference proteome</keyword>
<proteinExistence type="predicted"/>
<reference evidence="2" key="2">
    <citation type="submission" date="2020-09" db="EMBL/GenBank/DDBJ databases">
        <authorList>
            <person name="Sun Q."/>
            <person name="Ohkuma M."/>
        </authorList>
    </citation>
    <scope>NUCLEOTIDE SEQUENCE</scope>
    <source>
        <strain evidence="2">JCM 3086</strain>
    </source>
</reference>
<dbReference type="InterPro" id="IPR045794">
    <property type="entry name" value="Trypco1"/>
</dbReference>
<dbReference type="EMBL" id="BMQA01000051">
    <property type="protein sequence ID" value="GGJ56632.1"/>
    <property type="molecule type" value="Genomic_DNA"/>
</dbReference>
<sequence length="121" mass="12610">MPAPRLGADGALGGTVAELVMMAVDGDGEATAVFESEPGLGGSDLELAADDGLVVRAQTSLREALDRVRPALSQVSETVRELKPDEMEIQFGLKIGGESGVIIAKGTTEVNFAVRVVWKNS</sequence>
<dbReference type="Pfam" id="PF19493">
    <property type="entry name" value="Trypco1"/>
    <property type="match status" value="1"/>
</dbReference>
<evidence type="ECO:0000313" key="2">
    <source>
        <dbReference type="EMBL" id="GGJ56632.1"/>
    </source>
</evidence>
<accession>A0A917LAK6</accession>